<feature type="repeat" description="PPR" evidence="2">
    <location>
        <begin position="93"/>
        <end position="127"/>
    </location>
</feature>
<feature type="repeat" description="PPR" evidence="2">
    <location>
        <begin position="500"/>
        <end position="534"/>
    </location>
</feature>
<dbReference type="GO" id="GO:0003723">
    <property type="term" value="F:RNA binding"/>
    <property type="evidence" value="ECO:0007669"/>
    <property type="project" value="InterPro"/>
</dbReference>
<dbReference type="FunFam" id="1.25.40.10:FF:000343">
    <property type="entry name" value="Pentatricopeptide repeat-containing protein At3g58590"/>
    <property type="match status" value="1"/>
</dbReference>
<dbReference type="AlphaFoldDB" id="A0AAV5I768"/>
<feature type="repeat" description="PPR" evidence="2">
    <location>
        <begin position="601"/>
        <end position="635"/>
    </location>
</feature>
<organism evidence="3 4">
    <name type="scientific">Rubroshorea leprosula</name>
    <dbReference type="NCBI Taxonomy" id="152421"/>
    <lineage>
        <taxon>Eukaryota</taxon>
        <taxon>Viridiplantae</taxon>
        <taxon>Streptophyta</taxon>
        <taxon>Embryophyta</taxon>
        <taxon>Tracheophyta</taxon>
        <taxon>Spermatophyta</taxon>
        <taxon>Magnoliopsida</taxon>
        <taxon>eudicotyledons</taxon>
        <taxon>Gunneridae</taxon>
        <taxon>Pentapetalae</taxon>
        <taxon>rosids</taxon>
        <taxon>malvids</taxon>
        <taxon>Malvales</taxon>
        <taxon>Dipterocarpaceae</taxon>
        <taxon>Rubroshorea</taxon>
    </lineage>
</organism>
<dbReference type="Pfam" id="PF13041">
    <property type="entry name" value="PPR_2"/>
    <property type="match status" value="2"/>
</dbReference>
<gene>
    <name evidence="3" type="ORF">SLEP1_g7657</name>
</gene>
<evidence type="ECO:0000256" key="2">
    <source>
        <dbReference type="PROSITE-ProRule" id="PRU00708"/>
    </source>
</evidence>
<dbReference type="FunFam" id="1.25.40.10:FF:000883">
    <property type="entry name" value="Pentatricopeptide repeat-containing protein"/>
    <property type="match status" value="1"/>
</dbReference>
<reference evidence="3 4" key="1">
    <citation type="journal article" date="2021" name="Commun. Biol.">
        <title>The genome of Shorea leprosula (Dipterocarpaceae) highlights the ecological relevance of drought in aseasonal tropical rainforests.</title>
        <authorList>
            <person name="Ng K.K.S."/>
            <person name="Kobayashi M.J."/>
            <person name="Fawcett J.A."/>
            <person name="Hatakeyama M."/>
            <person name="Paape T."/>
            <person name="Ng C.H."/>
            <person name="Ang C.C."/>
            <person name="Tnah L.H."/>
            <person name="Lee C.T."/>
            <person name="Nishiyama T."/>
            <person name="Sese J."/>
            <person name="O'Brien M.J."/>
            <person name="Copetti D."/>
            <person name="Mohd Noor M.I."/>
            <person name="Ong R.C."/>
            <person name="Putra M."/>
            <person name="Sireger I.Z."/>
            <person name="Indrioko S."/>
            <person name="Kosugi Y."/>
            <person name="Izuno A."/>
            <person name="Isagi Y."/>
            <person name="Lee S.L."/>
            <person name="Shimizu K.K."/>
        </authorList>
    </citation>
    <scope>NUCLEOTIDE SEQUENCE [LARGE SCALE GENOMIC DNA]</scope>
    <source>
        <strain evidence="3">214</strain>
    </source>
</reference>
<proteinExistence type="predicted"/>
<evidence type="ECO:0000313" key="4">
    <source>
        <dbReference type="Proteomes" id="UP001054252"/>
    </source>
</evidence>
<dbReference type="PANTHER" id="PTHR47926">
    <property type="entry name" value="PENTATRICOPEPTIDE REPEAT-CONTAINING PROTEIN"/>
    <property type="match status" value="1"/>
</dbReference>
<keyword evidence="1" id="KW-0677">Repeat</keyword>
<dbReference type="InterPro" id="IPR002885">
    <property type="entry name" value="PPR_rpt"/>
</dbReference>
<keyword evidence="4" id="KW-1185">Reference proteome</keyword>
<sequence length="778" mass="86364">MLKLKPLQLKHFPLFSSLFSSSASNYLNCHLNSFLSNRSPATLLSLLQSHALILTTGNSSNIFLAAKLISLYASLGKPDLSTEVFDSLCSPKDIFLWNSIIKSHFSNGNYPESFSYYVDMRLSEVLPSDFTIPMVVGGCAELCWLDCGRYVHGLVSKCGFFNENSAVGSSFVYMYAKCGSMENACLVFDEIIVRDVVSWTALVIGYVQNGDSERGLECLREMIRVGGDDERPNFRTLEGGFHACGKLGLLAEGRCLHGLVVKSGLDCYVVVQSSVLLLYSKWGNIGEAYASFCEVVDKDIISWTSIIGVYARFGLMKESTDLFWKMQDDGICPDGVVISCMFLGFGNFMSACEGKAFHGLIVRRHYMLDQTVQNALLSMYCKFGLLSVADQLFGFMPEHNTESWNTMVSGYSKMGNEAQSIRLFREMQHLGIETDSNSLVSVIVSCSQLGAICIGLSVHGYIIKNHMGDNISIANSLIDMYGKSGKQTFARRIFQRTPRDVITWNSMISSYTHCGNFAEAVALFEEMVLGSLKPNLATFITVLSACSHLASSEKGETIHNYIKEEGYELSQSLATSLVDMYAKCGRLEKSRELFDSMKERDAVSWNVMISGYGMHGDAELAFQVFQQMETSNVKPNALTFLALLSSCTHSGLVEEGKYLFDRMHHYSLKPNLKHYACMVDLLGRSGNLQEAEALVMSMPMTPDGGVWGALLSSCIIHDEIEMGIRIAKRAIESDPDNDGYYITISNMYSSTGRWKEAERAREVLKERGMAKKAAWSAL</sequence>
<dbReference type="InterPro" id="IPR046960">
    <property type="entry name" value="PPR_At4g14850-like_plant"/>
</dbReference>
<name>A0AAV5I768_9ROSI</name>
<dbReference type="PROSITE" id="PS51375">
    <property type="entry name" value="PPR"/>
    <property type="match status" value="8"/>
</dbReference>
<evidence type="ECO:0000313" key="3">
    <source>
        <dbReference type="EMBL" id="GKU94129.1"/>
    </source>
</evidence>
<dbReference type="InterPro" id="IPR011990">
    <property type="entry name" value="TPR-like_helical_dom_sf"/>
</dbReference>
<protein>
    <recommendedName>
        <fullName evidence="5">Pentatricopeptide repeat-containing protein</fullName>
    </recommendedName>
</protein>
<dbReference type="FunFam" id="1.25.40.10:FF:000090">
    <property type="entry name" value="Pentatricopeptide repeat-containing protein, chloroplastic"/>
    <property type="match status" value="1"/>
</dbReference>
<feature type="repeat" description="PPR" evidence="2">
    <location>
        <begin position="570"/>
        <end position="600"/>
    </location>
</feature>
<dbReference type="NCBIfam" id="TIGR00756">
    <property type="entry name" value="PPR"/>
    <property type="match status" value="6"/>
</dbReference>
<feature type="repeat" description="PPR" evidence="2">
    <location>
        <begin position="400"/>
        <end position="434"/>
    </location>
</feature>
<dbReference type="InterPro" id="IPR046848">
    <property type="entry name" value="E_motif"/>
</dbReference>
<evidence type="ECO:0000256" key="1">
    <source>
        <dbReference type="ARBA" id="ARBA00022737"/>
    </source>
</evidence>
<evidence type="ECO:0008006" key="5">
    <source>
        <dbReference type="Google" id="ProtNLM"/>
    </source>
</evidence>
<comment type="caution">
    <text evidence="3">The sequence shown here is derived from an EMBL/GenBank/DDBJ whole genome shotgun (WGS) entry which is preliminary data.</text>
</comment>
<dbReference type="GO" id="GO:0009451">
    <property type="term" value="P:RNA modification"/>
    <property type="evidence" value="ECO:0007669"/>
    <property type="project" value="InterPro"/>
</dbReference>
<dbReference type="Gene3D" id="1.25.40.10">
    <property type="entry name" value="Tetratricopeptide repeat domain"/>
    <property type="match status" value="6"/>
</dbReference>
<dbReference type="EMBL" id="BPVZ01000007">
    <property type="protein sequence ID" value="GKU94129.1"/>
    <property type="molecule type" value="Genomic_DNA"/>
</dbReference>
<dbReference type="Pfam" id="PF01535">
    <property type="entry name" value="PPR"/>
    <property type="match status" value="7"/>
</dbReference>
<dbReference type="PANTHER" id="PTHR47926:SF397">
    <property type="entry name" value="(WILD MALAYSIAN BANANA) HYPOTHETICAL PROTEIN"/>
    <property type="match status" value="1"/>
</dbReference>
<dbReference type="SUPFAM" id="SSF48452">
    <property type="entry name" value="TPR-like"/>
    <property type="match status" value="2"/>
</dbReference>
<feature type="repeat" description="PPR" evidence="2">
    <location>
        <begin position="636"/>
        <end position="670"/>
    </location>
</feature>
<dbReference type="Pfam" id="PF20431">
    <property type="entry name" value="E_motif"/>
    <property type="match status" value="1"/>
</dbReference>
<feature type="repeat" description="PPR" evidence="2">
    <location>
        <begin position="299"/>
        <end position="333"/>
    </location>
</feature>
<feature type="repeat" description="PPR" evidence="2">
    <location>
        <begin position="195"/>
        <end position="229"/>
    </location>
</feature>
<dbReference type="Proteomes" id="UP001054252">
    <property type="component" value="Unassembled WGS sequence"/>
</dbReference>
<accession>A0AAV5I768</accession>